<organism evidence="1 2">
    <name type="scientific">Chloebia gouldiae</name>
    <name type="common">Gouldian finch</name>
    <name type="synonym">Erythrura gouldiae</name>
    <dbReference type="NCBI Taxonomy" id="44316"/>
    <lineage>
        <taxon>Eukaryota</taxon>
        <taxon>Metazoa</taxon>
        <taxon>Chordata</taxon>
        <taxon>Craniata</taxon>
        <taxon>Vertebrata</taxon>
        <taxon>Euteleostomi</taxon>
        <taxon>Archelosauria</taxon>
        <taxon>Archosauria</taxon>
        <taxon>Dinosauria</taxon>
        <taxon>Saurischia</taxon>
        <taxon>Theropoda</taxon>
        <taxon>Coelurosauria</taxon>
        <taxon>Aves</taxon>
        <taxon>Neognathae</taxon>
        <taxon>Neoaves</taxon>
        <taxon>Telluraves</taxon>
        <taxon>Australaves</taxon>
        <taxon>Passeriformes</taxon>
        <taxon>Passeroidea</taxon>
        <taxon>Passeridae</taxon>
        <taxon>Chloebia</taxon>
    </lineage>
</organism>
<proteinExistence type="predicted"/>
<reference evidence="1 2" key="1">
    <citation type="journal article" date="2018" name="Proc. R. Soc. B">
        <title>A non-coding region near Follistatin controls head colour polymorphism in the Gouldian finch.</title>
        <authorList>
            <person name="Toomey M.B."/>
            <person name="Marques C.I."/>
            <person name="Andrade P."/>
            <person name="Araujo P.M."/>
            <person name="Sabatino S."/>
            <person name="Gazda M.A."/>
            <person name="Afonso S."/>
            <person name="Lopes R.J."/>
            <person name="Corbo J.C."/>
            <person name="Carneiro M."/>
        </authorList>
    </citation>
    <scope>NUCLEOTIDE SEQUENCE [LARGE SCALE GENOMIC DNA]</scope>
    <source>
        <strain evidence="1">Red01</strain>
        <tissue evidence="1">Muscle</tissue>
    </source>
</reference>
<gene>
    <name evidence="1" type="ORF">DV515_00015049</name>
</gene>
<protein>
    <submittedName>
        <fullName evidence="1">Uncharacterized protein</fullName>
    </submittedName>
</protein>
<comment type="caution">
    <text evidence="1">The sequence shown here is derived from an EMBL/GenBank/DDBJ whole genome shotgun (WGS) entry which is preliminary data.</text>
</comment>
<evidence type="ECO:0000313" key="2">
    <source>
        <dbReference type="Proteomes" id="UP000276834"/>
    </source>
</evidence>
<evidence type="ECO:0000313" key="1">
    <source>
        <dbReference type="EMBL" id="RLV89101.1"/>
    </source>
</evidence>
<dbReference type="EMBL" id="QUSF01000158">
    <property type="protein sequence ID" value="RLV89101.1"/>
    <property type="molecule type" value="Genomic_DNA"/>
</dbReference>
<sequence>MLFLREAMPYHRVFRLVLLTLCSILVPAVLAEALAMLFPHTRLEVESGDDKVLKPACVKKIIGT</sequence>
<keyword evidence="2" id="KW-1185">Reference proteome</keyword>
<dbReference type="AlphaFoldDB" id="A0A3L8RXS7"/>
<name>A0A3L8RXS7_CHLGU</name>
<accession>A0A3L8RXS7</accession>
<dbReference type="Proteomes" id="UP000276834">
    <property type="component" value="Unassembled WGS sequence"/>
</dbReference>